<dbReference type="EC" id="1.3.1.74" evidence="5"/>
<keyword evidence="37" id="KW-1185">Reference proteome</keyword>
<keyword evidence="8" id="KW-0644">Prostaglandin metabolism</keyword>
<evidence type="ECO:0000256" key="29">
    <source>
        <dbReference type="ARBA" id="ARBA00048591"/>
    </source>
</evidence>
<evidence type="ECO:0000313" key="37">
    <source>
        <dbReference type="Proteomes" id="UP001162162"/>
    </source>
</evidence>
<comment type="catalytic activity">
    <reaction evidence="31">
        <text>(5S,12S)-dihydroxy-(6E,10E,12E,14Z)-eicosatetraenoate + NADP(+) = 12-oxo-(5S)-hydroxy-(6E,8E,10E,14Z)-eicosatetraenoate + NADPH + H(+)</text>
        <dbReference type="Rhea" id="RHEA:51212"/>
        <dbReference type="ChEBI" id="CHEBI:15378"/>
        <dbReference type="ChEBI" id="CHEBI:57783"/>
        <dbReference type="ChEBI" id="CHEBI:58349"/>
        <dbReference type="ChEBI" id="CHEBI:133974"/>
        <dbReference type="ChEBI" id="CHEBI:133975"/>
    </reaction>
    <physiologicalReaction direction="left-to-right" evidence="31">
        <dbReference type="Rhea" id="RHEA:51213"/>
    </physiologicalReaction>
</comment>
<evidence type="ECO:0000256" key="13">
    <source>
        <dbReference type="ARBA" id="ARBA00023002"/>
    </source>
</evidence>
<evidence type="ECO:0000256" key="25">
    <source>
        <dbReference type="ARBA" id="ARBA00047903"/>
    </source>
</evidence>
<dbReference type="Gene3D" id="3.90.180.10">
    <property type="entry name" value="Medium-chain alcohol dehydrogenases, catalytic domain"/>
    <property type="match status" value="1"/>
</dbReference>
<dbReference type="PANTHER" id="PTHR43205">
    <property type="entry name" value="PROSTAGLANDIN REDUCTASE"/>
    <property type="match status" value="1"/>
</dbReference>
<evidence type="ECO:0000256" key="2">
    <source>
        <dbReference type="ARBA" id="ARBA00010460"/>
    </source>
</evidence>
<dbReference type="CDD" id="cd08294">
    <property type="entry name" value="leukotriene_B4_DH_like"/>
    <property type="match status" value="1"/>
</dbReference>
<dbReference type="Proteomes" id="UP001162162">
    <property type="component" value="Unassembled WGS sequence"/>
</dbReference>
<dbReference type="InterPro" id="IPR041694">
    <property type="entry name" value="ADH_N_2"/>
</dbReference>
<evidence type="ECO:0000256" key="18">
    <source>
        <dbReference type="ARBA" id="ARBA00032297"/>
    </source>
</evidence>
<dbReference type="GO" id="GO:0005737">
    <property type="term" value="C:cytoplasm"/>
    <property type="evidence" value="ECO:0007669"/>
    <property type="project" value="UniProtKB-SubCell"/>
</dbReference>
<evidence type="ECO:0000256" key="15">
    <source>
        <dbReference type="ARBA" id="ARBA00023278"/>
    </source>
</evidence>
<organism evidence="36 37">
    <name type="scientific">Aromia moschata</name>
    <dbReference type="NCBI Taxonomy" id="1265417"/>
    <lineage>
        <taxon>Eukaryota</taxon>
        <taxon>Metazoa</taxon>
        <taxon>Ecdysozoa</taxon>
        <taxon>Arthropoda</taxon>
        <taxon>Hexapoda</taxon>
        <taxon>Insecta</taxon>
        <taxon>Pterygota</taxon>
        <taxon>Neoptera</taxon>
        <taxon>Endopterygota</taxon>
        <taxon>Coleoptera</taxon>
        <taxon>Polyphaga</taxon>
        <taxon>Cucujiformia</taxon>
        <taxon>Chrysomeloidea</taxon>
        <taxon>Cerambycidae</taxon>
        <taxon>Cerambycinae</taxon>
        <taxon>Callichromatini</taxon>
        <taxon>Aromia</taxon>
    </lineage>
</organism>
<evidence type="ECO:0000256" key="21">
    <source>
        <dbReference type="ARBA" id="ARBA00047617"/>
    </source>
</evidence>
<comment type="catalytic activity">
    <reaction evidence="28">
        <text>4-hydroxynonanal + NADP(+) = (E)-4-hydroxynon-2-enal + NADPH + H(+)</text>
        <dbReference type="Rhea" id="RHEA:64736"/>
        <dbReference type="ChEBI" id="CHEBI:15378"/>
        <dbReference type="ChEBI" id="CHEBI:57783"/>
        <dbReference type="ChEBI" id="CHEBI:58349"/>
        <dbReference type="ChEBI" id="CHEBI:58968"/>
        <dbReference type="ChEBI" id="CHEBI:156112"/>
    </reaction>
    <physiologicalReaction direction="right-to-left" evidence="28">
        <dbReference type="Rhea" id="RHEA:64738"/>
    </physiologicalReaction>
</comment>
<evidence type="ECO:0000313" key="36">
    <source>
        <dbReference type="EMBL" id="KAJ8959358.1"/>
    </source>
</evidence>
<proteinExistence type="inferred from homology"/>
<dbReference type="GO" id="GO:0047522">
    <property type="term" value="F:15-oxoprostaglandin 13-reductase [NAD(P)+] activity"/>
    <property type="evidence" value="ECO:0007669"/>
    <property type="project" value="UniProtKB-EC"/>
</dbReference>
<name>A0AAV8Z7G9_9CUCU</name>
<evidence type="ECO:0000256" key="27">
    <source>
        <dbReference type="ARBA" id="ARBA00048290"/>
    </source>
</evidence>
<evidence type="ECO:0000256" key="34">
    <source>
        <dbReference type="ARBA" id="ARBA00049368"/>
    </source>
</evidence>
<reference evidence="36" key="1">
    <citation type="journal article" date="2023" name="Insect Mol. Biol.">
        <title>Genome sequencing provides insights into the evolution of gene families encoding plant cell wall-degrading enzymes in longhorned beetles.</title>
        <authorList>
            <person name="Shin N.R."/>
            <person name="Okamura Y."/>
            <person name="Kirsch R."/>
            <person name="Pauchet Y."/>
        </authorList>
    </citation>
    <scope>NUCLEOTIDE SEQUENCE</scope>
    <source>
        <strain evidence="36">AMC_N1</strain>
    </source>
</reference>
<dbReference type="PANTHER" id="PTHR43205:SF7">
    <property type="entry name" value="PROSTAGLANDIN REDUCTASE 1"/>
    <property type="match status" value="1"/>
</dbReference>
<evidence type="ECO:0000256" key="7">
    <source>
        <dbReference type="ARBA" id="ARBA00022490"/>
    </source>
</evidence>
<comment type="catalytic activity">
    <reaction evidence="22">
        <text>pentan-2-one + NADP(+) = (E)-pent-3-en-2-one + NADPH + H(+)</text>
        <dbReference type="Rhea" id="RHEA:50788"/>
        <dbReference type="ChEBI" id="CHEBI:15378"/>
        <dbReference type="ChEBI" id="CHEBI:16472"/>
        <dbReference type="ChEBI" id="CHEBI:57783"/>
        <dbReference type="ChEBI" id="CHEBI:58349"/>
        <dbReference type="ChEBI" id="CHEBI:145276"/>
    </reaction>
    <physiologicalReaction direction="right-to-left" evidence="22">
        <dbReference type="Rhea" id="RHEA:50790"/>
    </physiologicalReaction>
</comment>
<evidence type="ECO:0000256" key="20">
    <source>
        <dbReference type="ARBA" id="ARBA00047461"/>
    </source>
</evidence>
<keyword evidence="12" id="KW-0007">Acetylation</keyword>
<evidence type="ECO:0000256" key="6">
    <source>
        <dbReference type="ARBA" id="ARBA00020651"/>
    </source>
</evidence>
<evidence type="ECO:0000256" key="11">
    <source>
        <dbReference type="ARBA" id="ARBA00022857"/>
    </source>
</evidence>
<dbReference type="SUPFAM" id="SSF50129">
    <property type="entry name" value="GroES-like"/>
    <property type="match status" value="2"/>
</dbReference>
<evidence type="ECO:0000256" key="19">
    <source>
        <dbReference type="ARBA" id="ARBA00033119"/>
    </source>
</evidence>
<evidence type="ECO:0000256" key="12">
    <source>
        <dbReference type="ARBA" id="ARBA00022990"/>
    </source>
</evidence>
<sequence length="331" mass="36815">MVKSKVYIFEKQFDGFPKEDDLKLIEEELRPLNEEEFLTEAVYHSIDPYMRSFAPRLNVGTVFIGTQIAKIVESNNPKFPVGRYVLGDFGWRTHTISNGKPIGSSRFPYLLPDFGELPLSYGLGVFGMPGCTAYFGFLEICKPKAGNTVIVTGAAGAVGSIVGQIAKIKGCTVIGVVGSDEKGKWIVDELGYDHYINYKMADLKQALPEVAPKGIDCYFDNVGGEISTTILYHMKPFGRIAVCGCISGYNEKEPKASPVQPPVVSRQLRMEGFSIHRWTDRWSEAISQNRKWTEQGKIKYRETVTNGFENMFSTFVNMLQGGNTGKTIVKA</sequence>
<evidence type="ECO:0000256" key="28">
    <source>
        <dbReference type="ARBA" id="ARBA00048387"/>
    </source>
</evidence>
<comment type="caution">
    <text evidence="36">The sequence shown here is derived from an EMBL/GenBank/DDBJ whole genome shotgun (WGS) entry which is preliminary data.</text>
</comment>
<dbReference type="InterPro" id="IPR045010">
    <property type="entry name" value="MDR_fam"/>
</dbReference>
<dbReference type="InterPro" id="IPR014190">
    <property type="entry name" value="PTGR1"/>
</dbReference>
<comment type="catalytic activity">
    <reaction evidence="34">
        <text>hexanal + NADP(+) = (E)-hex-2-enal + NADPH + H(+)</text>
        <dbReference type="Rhea" id="RHEA:50776"/>
        <dbReference type="ChEBI" id="CHEBI:15378"/>
        <dbReference type="ChEBI" id="CHEBI:28913"/>
        <dbReference type="ChEBI" id="CHEBI:57783"/>
        <dbReference type="ChEBI" id="CHEBI:58349"/>
        <dbReference type="ChEBI" id="CHEBI:88528"/>
    </reaction>
    <physiologicalReaction direction="right-to-left" evidence="34">
        <dbReference type="Rhea" id="RHEA:50778"/>
    </physiologicalReaction>
</comment>
<evidence type="ECO:0000256" key="17">
    <source>
        <dbReference type="ARBA" id="ARBA00032255"/>
    </source>
</evidence>
<comment type="catalytic activity">
    <reaction evidence="21">
        <text>decanal + NADP(+) = (2E)-decenal + NADPH + H(+)</text>
        <dbReference type="Rhea" id="RHEA:50612"/>
        <dbReference type="ChEBI" id="CHEBI:15378"/>
        <dbReference type="ChEBI" id="CHEBI:31457"/>
        <dbReference type="ChEBI" id="CHEBI:57783"/>
        <dbReference type="ChEBI" id="CHEBI:58349"/>
        <dbReference type="ChEBI" id="CHEBI:133455"/>
    </reaction>
    <physiologicalReaction direction="right-to-left" evidence="21">
        <dbReference type="Rhea" id="RHEA:50614"/>
    </physiologicalReaction>
</comment>
<accession>A0AAV8Z7G9</accession>
<dbReference type="InterPro" id="IPR013149">
    <property type="entry name" value="ADH-like_C"/>
</dbReference>
<evidence type="ECO:0000256" key="3">
    <source>
        <dbReference type="ARBA" id="ARBA00011852"/>
    </source>
</evidence>
<dbReference type="Pfam" id="PF00107">
    <property type="entry name" value="ADH_zinc_N"/>
    <property type="match status" value="1"/>
</dbReference>
<evidence type="ECO:0000256" key="9">
    <source>
        <dbReference type="ARBA" id="ARBA00022553"/>
    </source>
</evidence>
<comment type="catalytic activity">
    <reaction evidence="30">
        <text>6-trans-leukotriene B4 + NADP(+) = 12-oxo-(5S)-hydroxy-(6E,8E,10E,14Z)-eicosatetraenoate + NADPH + H(+)</text>
        <dbReference type="Rhea" id="RHEA:51204"/>
        <dbReference type="ChEBI" id="CHEBI:15378"/>
        <dbReference type="ChEBI" id="CHEBI:57783"/>
        <dbReference type="ChEBI" id="CHEBI:58349"/>
        <dbReference type="ChEBI" id="CHEBI:90723"/>
        <dbReference type="ChEBI" id="CHEBI:133974"/>
    </reaction>
    <physiologicalReaction direction="left-to-right" evidence="30">
        <dbReference type="Rhea" id="RHEA:51205"/>
    </physiologicalReaction>
</comment>
<dbReference type="InterPro" id="IPR036291">
    <property type="entry name" value="NAD(P)-bd_dom_sf"/>
</dbReference>
<keyword evidence="15" id="KW-0379">Hydroxylation</keyword>
<keyword evidence="9" id="KW-0597">Phosphoprotein</keyword>
<feature type="domain" description="Enoyl reductase (ER)" evidence="35">
    <location>
        <begin position="18"/>
        <end position="329"/>
    </location>
</feature>
<evidence type="ECO:0000256" key="23">
    <source>
        <dbReference type="ARBA" id="ARBA00047871"/>
    </source>
</evidence>
<dbReference type="FunFam" id="3.40.50.720:FF:000121">
    <property type="entry name" value="Prostaglandin reductase 2"/>
    <property type="match status" value="1"/>
</dbReference>
<keyword evidence="10" id="KW-0276">Fatty acid metabolism</keyword>
<evidence type="ECO:0000256" key="14">
    <source>
        <dbReference type="ARBA" id="ARBA00023098"/>
    </source>
</evidence>
<evidence type="ECO:0000256" key="32">
    <source>
        <dbReference type="ARBA" id="ARBA00049070"/>
    </source>
</evidence>
<evidence type="ECO:0000256" key="24">
    <source>
        <dbReference type="ARBA" id="ARBA00047878"/>
    </source>
</evidence>
<evidence type="ECO:0000256" key="8">
    <source>
        <dbReference type="ARBA" id="ARBA00022501"/>
    </source>
</evidence>
<dbReference type="EC" id="1.3.1.48" evidence="4"/>
<comment type="catalytic activity">
    <reaction evidence="26">
        <text>nonan-2-one + NADP(+) = (3E)-nonen-2-one + NADPH + H(+)</text>
        <dbReference type="Rhea" id="RHEA:50616"/>
        <dbReference type="ChEBI" id="CHEBI:15378"/>
        <dbReference type="ChEBI" id="CHEBI:57783"/>
        <dbReference type="ChEBI" id="CHEBI:58349"/>
        <dbReference type="ChEBI" id="CHEBI:77927"/>
        <dbReference type="ChEBI" id="CHEBI:133457"/>
    </reaction>
    <physiologicalReaction direction="right-to-left" evidence="26">
        <dbReference type="Rhea" id="RHEA:50618"/>
    </physiologicalReaction>
</comment>
<dbReference type="Gene3D" id="3.40.50.720">
    <property type="entry name" value="NAD(P)-binding Rossmann-like Domain"/>
    <property type="match status" value="1"/>
</dbReference>
<dbReference type="AlphaFoldDB" id="A0AAV8Z7G9"/>
<evidence type="ECO:0000256" key="4">
    <source>
        <dbReference type="ARBA" id="ARBA00011981"/>
    </source>
</evidence>
<dbReference type="SMART" id="SM00829">
    <property type="entry name" value="PKS_ER"/>
    <property type="match status" value="1"/>
</dbReference>
<keyword evidence="11" id="KW-0521">NADP</keyword>
<evidence type="ECO:0000256" key="1">
    <source>
        <dbReference type="ARBA" id="ARBA00004496"/>
    </source>
</evidence>
<gene>
    <name evidence="36" type="ORF">NQ318_022044</name>
</gene>
<dbReference type="EMBL" id="JAPWTK010000013">
    <property type="protein sequence ID" value="KAJ8959358.1"/>
    <property type="molecule type" value="Genomic_DNA"/>
</dbReference>
<comment type="catalytic activity">
    <reaction evidence="24">
        <text>13,14-dihydro-15-oxo-prostaglandin F1alpha + NADP(+) = 15-oxoprostaglandin F1alpha + NADPH + H(+)</text>
        <dbReference type="Rhea" id="RHEA:50592"/>
        <dbReference type="ChEBI" id="CHEBI:15378"/>
        <dbReference type="ChEBI" id="CHEBI:57783"/>
        <dbReference type="ChEBI" id="CHEBI:58349"/>
        <dbReference type="ChEBI" id="CHEBI:79072"/>
        <dbReference type="ChEBI" id="CHEBI:133411"/>
    </reaction>
    <physiologicalReaction direction="right-to-left" evidence="24">
        <dbReference type="Rhea" id="RHEA:50594"/>
    </physiologicalReaction>
</comment>
<dbReference type="SUPFAM" id="SSF51735">
    <property type="entry name" value="NAD(P)-binding Rossmann-fold domains"/>
    <property type="match status" value="1"/>
</dbReference>
<evidence type="ECO:0000256" key="33">
    <source>
        <dbReference type="ARBA" id="ARBA00049179"/>
    </source>
</evidence>
<evidence type="ECO:0000256" key="26">
    <source>
        <dbReference type="ARBA" id="ARBA00048066"/>
    </source>
</evidence>
<evidence type="ECO:0000256" key="30">
    <source>
        <dbReference type="ARBA" id="ARBA00048953"/>
    </source>
</evidence>
<keyword evidence="14" id="KW-0443">Lipid metabolism</keyword>
<dbReference type="GO" id="GO:0006693">
    <property type="term" value="P:prostaglandin metabolic process"/>
    <property type="evidence" value="ECO:0007669"/>
    <property type="project" value="UniProtKB-KW"/>
</dbReference>
<comment type="subunit">
    <text evidence="3">Monomer or homodimer.</text>
</comment>
<keyword evidence="7" id="KW-0963">Cytoplasm</keyword>
<dbReference type="InterPro" id="IPR020843">
    <property type="entry name" value="ER"/>
</dbReference>
<evidence type="ECO:0000256" key="16">
    <source>
        <dbReference type="ARBA" id="ARBA00031851"/>
    </source>
</evidence>
<evidence type="ECO:0000256" key="10">
    <source>
        <dbReference type="ARBA" id="ARBA00022832"/>
    </source>
</evidence>
<evidence type="ECO:0000256" key="31">
    <source>
        <dbReference type="ARBA" id="ARBA00049068"/>
    </source>
</evidence>
<protein>
    <recommendedName>
        <fullName evidence="6">Prostaglandin reductase 1</fullName>
        <ecNumber evidence="4">1.3.1.48</ecNumber>
        <ecNumber evidence="5">1.3.1.74</ecNumber>
    </recommendedName>
    <alternativeName>
        <fullName evidence="19">15-oxoprostaglandin 13-reductase</fullName>
    </alternativeName>
    <alternativeName>
        <fullName evidence="17">Dithiolethione-inducible gene 1 protein</fullName>
    </alternativeName>
    <alternativeName>
        <fullName evidence="16">Leukotriene B4 12-hydroxydehydrogenase</fullName>
    </alternativeName>
    <alternativeName>
        <fullName evidence="18">NAD(P)H-dependent alkenal/one oxidoreductase</fullName>
    </alternativeName>
</protein>
<comment type="catalytic activity">
    <reaction evidence="23">
        <text>leukotriene B4 + NADP(+) = 12-oxo-leukotriene B4 + NADPH + H(+)</text>
        <dbReference type="Rhea" id="RHEA:50608"/>
        <dbReference type="ChEBI" id="CHEBI:15378"/>
        <dbReference type="ChEBI" id="CHEBI:57461"/>
        <dbReference type="ChEBI" id="CHEBI:57783"/>
        <dbReference type="ChEBI" id="CHEBI:58349"/>
        <dbReference type="ChEBI" id="CHEBI:133309"/>
    </reaction>
    <physiologicalReaction direction="left-to-right" evidence="23">
        <dbReference type="Rhea" id="RHEA:50609"/>
    </physiologicalReaction>
</comment>
<evidence type="ECO:0000256" key="22">
    <source>
        <dbReference type="ARBA" id="ARBA00047742"/>
    </source>
</evidence>
<comment type="catalytic activity">
    <reaction evidence="25">
        <text>dodecanal + NADP(+) = (2E)-dodecenal + NADPH + H(+)</text>
        <dbReference type="Rhea" id="RHEA:50784"/>
        <dbReference type="ChEBI" id="CHEBI:15378"/>
        <dbReference type="ChEBI" id="CHEBI:27836"/>
        <dbReference type="ChEBI" id="CHEBI:57783"/>
        <dbReference type="ChEBI" id="CHEBI:58349"/>
        <dbReference type="ChEBI" id="CHEBI:133741"/>
    </reaction>
    <physiologicalReaction direction="right-to-left" evidence="25">
        <dbReference type="Rhea" id="RHEA:50786"/>
    </physiologicalReaction>
</comment>
<comment type="catalytic activity">
    <reaction evidence="29">
        <text>20-hydroxy-leukotriene B4 + NADP(+) = 12-oxo-20-hydroxy-leukotriene B4 + NADPH + H(+)</text>
        <dbReference type="Rhea" id="RHEA:51208"/>
        <dbReference type="ChEBI" id="CHEBI:15378"/>
        <dbReference type="ChEBI" id="CHEBI:57460"/>
        <dbReference type="ChEBI" id="CHEBI:57783"/>
        <dbReference type="ChEBI" id="CHEBI:58349"/>
        <dbReference type="ChEBI" id="CHEBI:133346"/>
    </reaction>
    <physiologicalReaction direction="left-to-right" evidence="29">
        <dbReference type="Rhea" id="RHEA:51209"/>
    </physiologicalReaction>
</comment>
<evidence type="ECO:0000256" key="5">
    <source>
        <dbReference type="ARBA" id="ARBA00012410"/>
    </source>
</evidence>
<comment type="catalytic activity">
    <reaction evidence="33">
        <text>an n-alkanal + NADP(+) = an alk-2-enal + NADPH + H(+)</text>
        <dbReference type="Rhea" id="RHEA:13737"/>
        <dbReference type="ChEBI" id="CHEBI:12834"/>
        <dbReference type="ChEBI" id="CHEBI:13757"/>
        <dbReference type="ChEBI" id="CHEBI:15378"/>
        <dbReference type="ChEBI" id="CHEBI:57783"/>
        <dbReference type="ChEBI" id="CHEBI:58349"/>
        <dbReference type="EC" id="1.3.1.74"/>
    </reaction>
    <physiologicalReaction direction="right-to-left" evidence="33">
        <dbReference type="Rhea" id="RHEA:13739"/>
    </physiologicalReaction>
</comment>
<keyword evidence="13" id="KW-0560">Oxidoreductase</keyword>
<comment type="catalytic activity">
    <reaction evidence="32">
        <text>13,14-dihydro-15-oxo-prostaglandin E1 + NADP(+) = 15-oxoprostaglandin E1 + NADPH + H(+)</text>
        <dbReference type="Rhea" id="RHEA:50584"/>
        <dbReference type="ChEBI" id="CHEBI:15378"/>
        <dbReference type="ChEBI" id="CHEBI:57401"/>
        <dbReference type="ChEBI" id="CHEBI:57783"/>
        <dbReference type="ChEBI" id="CHEBI:58349"/>
        <dbReference type="ChEBI" id="CHEBI:133408"/>
    </reaction>
    <physiologicalReaction direction="right-to-left" evidence="32">
        <dbReference type="Rhea" id="RHEA:50586"/>
    </physiologicalReaction>
</comment>
<comment type="catalytic activity">
    <reaction evidence="27">
        <text>13,14-dihydro-15-oxo-PGF2alpha + NADP(+) = 15-oxoprostaglandin F2alpha + NADPH + H(+)</text>
        <dbReference type="Rhea" id="RHEA:50588"/>
        <dbReference type="ChEBI" id="CHEBI:15378"/>
        <dbReference type="ChEBI" id="CHEBI:57783"/>
        <dbReference type="ChEBI" id="CHEBI:58349"/>
        <dbReference type="ChEBI" id="CHEBI:133374"/>
        <dbReference type="ChEBI" id="CHEBI:133409"/>
    </reaction>
    <physiologicalReaction direction="right-to-left" evidence="27">
        <dbReference type="Rhea" id="RHEA:50590"/>
    </physiologicalReaction>
</comment>
<dbReference type="GO" id="GO:0032440">
    <property type="term" value="F:2-alkenal reductase [NAD(P)H] activity"/>
    <property type="evidence" value="ECO:0007669"/>
    <property type="project" value="UniProtKB-EC"/>
</dbReference>
<evidence type="ECO:0000259" key="35">
    <source>
        <dbReference type="SMART" id="SM00829"/>
    </source>
</evidence>
<dbReference type="InterPro" id="IPR011032">
    <property type="entry name" value="GroES-like_sf"/>
</dbReference>
<comment type="subcellular location">
    <subcellularLocation>
        <location evidence="1">Cytoplasm</location>
    </subcellularLocation>
</comment>
<comment type="catalytic activity">
    <reaction evidence="20">
        <text>octanal + NADP(+) = (2E)-octenal + NADPH + H(+)</text>
        <dbReference type="Rhea" id="RHEA:50780"/>
        <dbReference type="ChEBI" id="CHEBI:15378"/>
        <dbReference type="ChEBI" id="CHEBI:17935"/>
        <dbReference type="ChEBI" id="CHEBI:57783"/>
        <dbReference type="ChEBI" id="CHEBI:58349"/>
        <dbReference type="ChEBI" id="CHEBI:61748"/>
    </reaction>
    <physiologicalReaction direction="right-to-left" evidence="20">
        <dbReference type="Rhea" id="RHEA:50782"/>
    </physiologicalReaction>
</comment>
<comment type="similarity">
    <text evidence="2">Belongs to the NADP-dependent oxidoreductase L4BD family.</text>
</comment>
<dbReference type="Pfam" id="PF16884">
    <property type="entry name" value="ADH_N_2"/>
    <property type="match status" value="1"/>
</dbReference>